<comment type="caution">
    <text evidence="2">The sequence shown here is derived from an EMBL/GenBank/DDBJ whole genome shotgun (WGS) entry which is preliminary data.</text>
</comment>
<dbReference type="InterPro" id="IPR036388">
    <property type="entry name" value="WH-like_DNA-bd_sf"/>
</dbReference>
<dbReference type="eggNOG" id="COG1378">
    <property type="taxonomic scope" value="Bacteria"/>
</dbReference>
<protein>
    <submittedName>
        <fullName evidence="2">Putative LuxR-family transcriptional regulator</fullName>
    </submittedName>
</protein>
<proteinExistence type="predicted"/>
<dbReference type="STRING" id="1223523.H340_02869"/>
<dbReference type="AlphaFoldDB" id="M3CDI2"/>
<dbReference type="CDD" id="cd06170">
    <property type="entry name" value="LuxR_C_like"/>
    <property type="match status" value="1"/>
</dbReference>
<gene>
    <name evidence="2" type="ORF">H340_02869</name>
</gene>
<dbReference type="InterPro" id="IPR000792">
    <property type="entry name" value="Tscrpt_reg_LuxR_C"/>
</dbReference>
<evidence type="ECO:0000313" key="2">
    <source>
        <dbReference type="EMBL" id="EMF02137.1"/>
    </source>
</evidence>
<evidence type="ECO:0000259" key="1">
    <source>
        <dbReference type="PROSITE" id="PS50043"/>
    </source>
</evidence>
<dbReference type="InterPro" id="IPR016032">
    <property type="entry name" value="Sig_transdc_resp-reg_C-effctor"/>
</dbReference>
<feature type="domain" description="HTH luxR-type" evidence="1">
    <location>
        <begin position="240"/>
        <end position="305"/>
    </location>
</feature>
<dbReference type="GO" id="GO:0003677">
    <property type="term" value="F:DNA binding"/>
    <property type="evidence" value="ECO:0007669"/>
    <property type="project" value="InterPro"/>
</dbReference>
<dbReference type="Proteomes" id="UP000011740">
    <property type="component" value="Unassembled WGS sequence"/>
</dbReference>
<dbReference type="SUPFAM" id="SSF46894">
    <property type="entry name" value="C-terminal effector domain of the bipartite response regulators"/>
    <property type="match status" value="1"/>
</dbReference>
<reference evidence="2 3" key="1">
    <citation type="journal article" date="2013" name="Genome Announc.">
        <title>Whole-Genome Shotgun Assembly and Analysis of the Genome of Streptomyces mobaraensis DSM 40847, a Strain for Industrial Production of Microbial Transglutaminase.</title>
        <authorList>
            <person name="Yang H."/>
            <person name="He T."/>
            <person name="Wu W."/>
            <person name="Zhu W."/>
            <person name="Lu B."/>
            <person name="Sun W."/>
        </authorList>
    </citation>
    <scope>NUCLEOTIDE SEQUENCE [LARGE SCALE GENOMIC DNA]</scope>
    <source>
        <strain evidence="2 3">DSM 40847</strain>
    </source>
</reference>
<dbReference type="InterPro" id="IPR051797">
    <property type="entry name" value="TrmB-like"/>
</dbReference>
<dbReference type="PRINTS" id="PR00038">
    <property type="entry name" value="HTHLUXR"/>
</dbReference>
<organism evidence="2 3">
    <name type="scientific">Streptomyces mobaraensis (strain ATCC 29032 / DSM 40847 / JCM 4168 / NBRC 13819 / NCIMB 11159 / IPCR 16-22)</name>
    <dbReference type="NCBI Taxonomy" id="1223523"/>
    <lineage>
        <taxon>Bacteria</taxon>
        <taxon>Bacillati</taxon>
        <taxon>Actinomycetota</taxon>
        <taxon>Actinomycetes</taxon>
        <taxon>Kitasatosporales</taxon>
        <taxon>Streptomycetaceae</taxon>
        <taxon>Streptomyces</taxon>
    </lineage>
</organism>
<dbReference type="PATRIC" id="fig|1223523.3.peg.586"/>
<sequence length="307" mass="33699">MADLSRRLGLTERRLREALDQLVDMELLHSSRENPDLLRVVNPEVGLELLVRRRECELARRQEELARGKEAVARTVAEFAALRSDSRMEVAERLVGLDAVQGRLEWLAREVTEECLAINPGGAQSKASLDAARPLDEDALGRGVRLLVLYQDSVRNDQGTLSYARWMAEKGGEVRTRPVVPPRLLIFDRRTAVVPLDPGNSRLGAVCTRSPGIVAALVALFELAWETANPLGADGRGRAADEGAETLTPAERELLKILASGLTDEAAGKRLGVSLRTVRQQMAALMERLGATSRFEAGLKAARRGWL</sequence>
<dbReference type="PANTHER" id="PTHR34293:SF1">
    <property type="entry name" value="HTH-TYPE TRANSCRIPTIONAL REGULATOR TRMBL2"/>
    <property type="match status" value="1"/>
</dbReference>
<dbReference type="Gene3D" id="1.10.10.10">
    <property type="entry name" value="Winged helix-like DNA-binding domain superfamily/Winged helix DNA-binding domain"/>
    <property type="match status" value="1"/>
</dbReference>
<dbReference type="GO" id="GO:0006355">
    <property type="term" value="P:regulation of DNA-templated transcription"/>
    <property type="evidence" value="ECO:0007669"/>
    <property type="project" value="InterPro"/>
</dbReference>
<dbReference type="PROSITE" id="PS50043">
    <property type="entry name" value="HTH_LUXR_2"/>
    <property type="match status" value="1"/>
</dbReference>
<dbReference type="SMART" id="SM00421">
    <property type="entry name" value="HTH_LUXR"/>
    <property type="match status" value="1"/>
</dbReference>
<dbReference type="EMBL" id="AORZ01000004">
    <property type="protein sequence ID" value="EMF02137.1"/>
    <property type="molecule type" value="Genomic_DNA"/>
</dbReference>
<accession>M3CDI2</accession>
<dbReference type="Pfam" id="PF00196">
    <property type="entry name" value="GerE"/>
    <property type="match status" value="1"/>
</dbReference>
<evidence type="ECO:0000313" key="3">
    <source>
        <dbReference type="Proteomes" id="UP000011740"/>
    </source>
</evidence>
<name>M3CDI2_STRM1</name>
<dbReference type="PANTHER" id="PTHR34293">
    <property type="entry name" value="HTH-TYPE TRANSCRIPTIONAL REGULATOR TRMBL2"/>
    <property type="match status" value="1"/>
</dbReference>